<comment type="catalytic activity">
    <reaction evidence="11">
        <text>adenosine + ATP = AMP + ADP + H(+)</text>
        <dbReference type="Rhea" id="RHEA:20824"/>
        <dbReference type="ChEBI" id="CHEBI:15378"/>
        <dbReference type="ChEBI" id="CHEBI:16335"/>
        <dbReference type="ChEBI" id="CHEBI:30616"/>
        <dbReference type="ChEBI" id="CHEBI:456215"/>
        <dbReference type="ChEBI" id="CHEBI:456216"/>
        <dbReference type="EC" id="2.7.1.20"/>
    </reaction>
</comment>
<dbReference type="AlphaFoldDB" id="A0A8H3TPM3"/>
<dbReference type="GO" id="GO:0005829">
    <property type="term" value="C:cytosol"/>
    <property type="evidence" value="ECO:0007669"/>
    <property type="project" value="TreeGrafter"/>
</dbReference>
<dbReference type="Pfam" id="PF00294">
    <property type="entry name" value="PfkB"/>
    <property type="match status" value="1"/>
</dbReference>
<dbReference type="EMBL" id="BLZA01000009">
    <property type="protein sequence ID" value="GHJ84853.1"/>
    <property type="molecule type" value="Genomic_DNA"/>
</dbReference>
<evidence type="ECO:0000256" key="7">
    <source>
        <dbReference type="ARBA" id="ARBA00022741"/>
    </source>
</evidence>
<evidence type="ECO:0000256" key="3">
    <source>
        <dbReference type="ARBA" id="ARBA00010688"/>
    </source>
</evidence>
<evidence type="ECO:0000259" key="13">
    <source>
        <dbReference type="Pfam" id="PF00294"/>
    </source>
</evidence>
<dbReference type="GO" id="GO:0004001">
    <property type="term" value="F:adenosine kinase activity"/>
    <property type="evidence" value="ECO:0007669"/>
    <property type="project" value="UniProtKB-UniRule"/>
</dbReference>
<evidence type="ECO:0000256" key="12">
    <source>
        <dbReference type="SAM" id="MobiDB-lite"/>
    </source>
</evidence>
<dbReference type="Gene3D" id="3.40.1190.20">
    <property type="match status" value="1"/>
</dbReference>
<evidence type="ECO:0000256" key="10">
    <source>
        <dbReference type="PIRSR" id="PIRSR601805-1"/>
    </source>
</evidence>
<keyword evidence="6 11" id="KW-0660">Purine salvage</keyword>
<dbReference type="InterPro" id="IPR029056">
    <property type="entry name" value="Ribokinase-like"/>
</dbReference>
<dbReference type="InterPro" id="IPR001805">
    <property type="entry name" value="Adenokinase"/>
</dbReference>
<evidence type="ECO:0000256" key="2">
    <source>
        <dbReference type="ARBA" id="ARBA00004801"/>
    </source>
</evidence>
<keyword evidence="15" id="KW-1185">Reference proteome</keyword>
<dbReference type="PANTHER" id="PTHR45769">
    <property type="entry name" value="ADENOSINE KINASE"/>
    <property type="match status" value="1"/>
</dbReference>
<reference evidence="14" key="1">
    <citation type="submission" date="2020-07" db="EMBL/GenBank/DDBJ databases">
        <title>Draft Genome Sequence of a Deep-Sea Yeast, Naganishia (Cryptococcus) liquefaciens strain N6.</title>
        <authorList>
            <person name="Han Y.W."/>
            <person name="Kajitani R."/>
            <person name="Morimoto H."/>
            <person name="Parhat M."/>
            <person name="Tsubouchi H."/>
            <person name="Bakenova O."/>
            <person name="Ogata M."/>
            <person name="Argunhan B."/>
            <person name="Aoki R."/>
            <person name="Kajiwara S."/>
            <person name="Itoh T."/>
            <person name="Iwasaki H."/>
        </authorList>
    </citation>
    <scope>NUCLEOTIDE SEQUENCE</scope>
    <source>
        <strain evidence="14">N6</strain>
    </source>
</reference>
<evidence type="ECO:0000256" key="11">
    <source>
        <dbReference type="RuleBase" id="RU368116"/>
    </source>
</evidence>
<feature type="active site" description="Proton acceptor" evidence="10">
    <location>
        <position position="312"/>
    </location>
</feature>
<accession>A0A8H3TPM3</accession>
<dbReference type="GO" id="GO:0006144">
    <property type="term" value="P:purine nucleobase metabolic process"/>
    <property type="evidence" value="ECO:0007669"/>
    <property type="project" value="TreeGrafter"/>
</dbReference>
<keyword evidence="8 11" id="KW-0418">Kinase</keyword>
<dbReference type="GO" id="GO:0005524">
    <property type="term" value="F:ATP binding"/>
    <property type="evidence" value="ECO:0007669"/>
    <property type="project" value="UniProtKB-UniRule"/>
</dbReference>
<dbReference type="EC" id="2.7.1.20" evidence="4 11"/>
<dbReference type="PROSITE" id="PS00584">
    <property type="entry name" value="PFKB_KINASES_2"/>
    <property type="match status" value="1"/>
</dbReference>
<evidence type="ECO:0000256" key="1">
    <source>
        <dbReference type="ARBA" id="ARBA00001946"/>
    </source>
</evidence>
<comment type="cofactor">
    <cofactor evidence="1 11">
        <name>Mg(2+)</name>
        <dbReference type="ChEBI" id="CHEBI:18420"/>
    </cofactor>
</comment>
<comment type="pathway">
    <text evidence="2 11">Purine metabolism; AMP biosynthesis via salvage pathway; AMP from adenosine: step 1/1.</text>
</comment>
<dbReference type="GO" id="GO:0006166">
    <property type="term" value="P:purine ribonucleoside salvage"/>
    <property type="evidence" value="ECO:0007669"/>
    <property type="project" value="UniProtKB-KW"/>
</dbReference>
<keyword evidence="5 11" id="KW-0808">Transferase</keyword>
<dbReference type="PANTHER" id="PTHR45769:SF3">
    <property type="entry name" value="ADENOSINE KINASE"/>
    <property type="match status" value="1"/>
</dbReference>
<keyword evidence="11" id="KW-0460">Magnesium</keyword>
<evidence type="ECO:0000256" key="4">
    <source>
        <dbReference type="ARBA" id="ARBA00012119"/>
    </source>
</evidence>
<evidence type="ECO:0000256" key="9">
    <source>
        <dbReference type="ARBA" id="ARBA00022840"/>
    </source>
</evidence>
<evidence type="ECO:0000313" key="14">
    <source>
        <dbReference type="EMBL" id="GHJ84853.1"/>
    </source>
</evidence>
<comment type="function">
    <text evidence="11">ATP dependent phosphorylation of adenosine and other related nucleoside analogs to monophosphate derivatives.</text>
</comment>
<keyword evidence="9 11" id="KW-0067">ATP-binding</keyword>
<comment type="caution">
    <text evidence="14">The sequence shown here is derived from an EMBL/GenBank/DDBJ whole genome shotgun (WGS) entry which is preliminary data.</text>
</comment>
<comment type="similarity">
    <text evidence="3 11">Belongs to the carbohydrate kinase PfkB family.</text>
</comment>
<evidence type="ECO:0000313" key="15">
    <source>
        <dbReference type="Proteomes" id="UP000620104"/>
    </source>
</evidence>
<dbReference type="GO" id="GO:0044209">
    <property type="term" value="P:AMP salvage"/>
    <property type="evidence" value="ECO:0007669"/>
    <property type="project" value="UniProtKB-UniRule"/>
</dbReference>
<feature type="region of interest" description="Disordered" evidence="12">
    <location>
        <begin position="271"/>
        <end position="297"/>
    </location>
</feature>
<keyword evidence="7 11" id="KW-0547">Nucleotide-binding</keyword>
<dbReference type="Gene3D" id="3.30.1110.10">
    <property type="match status" value="1"/>
</dbReference>
<proteinExistence type="inferred from homology"/>
<gene>
    <name evidence="14" type="ORF">NliqN6_1255</name>
</gene>
<protein>
    <recommendedName>
        <fullName evidence="4 11">Adenosine kinase</fullName>
        <shortName evidence="11">AK</shortName>
        <ecNumber evidence="4 11">2.7.1.20</ecNumber>
    </recommendedName>
    <alternativeName>
        <fullName evidence="11">Adenosine 5'-phosphotransferase</fullName>
    </alternativeName>
</protein>
<dbReference type="UniPathway" id="UPA00588">
    <property type="reaction ID" value="UER00659"/>
</dbReference>
<organism evidence="14 15">
    <name type="scientific">Naganishia liquefaciens</name>
    <dbReference type="NCBI Taxonomy" id="104408"/>
    <lineage>
        <taxon>Eukaryota</taxon>
        <taxon>Fungi</taxon>
        <taxon>Dikarya</taxon>
        <taxon>Basidiomycota</taxon>
        <taxon>Agaricomycotina</taxon>
        <taxon>Tremellomycetes</taxon>
        <taxon>Filobasidiales</taxon>
        <taxon>Filobasidiaceae</taxon>
        <taxon>Naganishia</taxon>
    </lineage>
</organism>
<feature type="compositionally biased region" description="Polar residues" evidence="12">
    <location>
        <begin position="271"/>
        <end position="288"/>
    </location>
</feature>
<evidence type="ECO:0000256" key="6">
    <source>
        <dbReference type="ARBA" id="ARBA00022726"/>
    </source>
</evidence>
<dbReference type="CDD" id="cd01168">
    <property type="entry name" value="adenosine_kinase"/>
    <property type="match status" value="1"/>
</dbReference>
<sequence length="360" mass="38266">MSAPAHPLLFCMGNPLLDLQVSNGEALLKKYDLKANDAILAEEKHMSIYDDVVKDYQVTYVAGGAAQNAARAAAYVLPPNHVVYVGAVGKDELAEQLQKANEKEGVVSAYQVVEDDKTGACAVVLTGHDRSLVTTLRAAEKFSPSHLAKPEIKEYIDHAKFFYIGGFFLTHGIESAIEVAKAAAGRGKVVALNLSAPFIPQFFKVQLDQLLHYVDILIGNESEAASYAEAQGMADSSVAQIATAIANLPKSNASRPRLVIITQGAESTLVASSSPSSHKGKCNLSTDEPNPKTYPVPKLADDQIVDTNGAGDAFAGGFLGAHVLGKSLDECVEVGHRLGQRCVGHVGPTFGERVDILKDL</sequence>
<dbReference type="Proteomes" id="UP000620104">
    <property type="component" value="Unassembled WGS sequence"/>
</dbReference>
<dbReference type="SUPFAM" id="SSF53613">
    <property type="entry name" value="Ribokinase-like"/>
    <property type="match status" value="1"/>
</dbReference>
<name>A0A8H3TPM3_9TREE</name>
<feature type="domain" description="Carbohydrate kinase PfkB" evidence="13">
    <location>
        <begin position="28"/>
        <end position="350"/>
    </location>
</feature>
<dbReference type="InterPro" id="IPR002173">
    <property type="entry name" value="Carboh/pur_kinase_PfkB_CS"/>
</dbReference>
<dbReference type="InterPro" id="IPR011611">
    <property type="entry name" value="PfkB_dom"/>
</dbReference>
<evidence type="ECO:0000256" key="5">
    <source>
        <dbReference type="ARBA" id="ARBA00022679"/>
    </source>
</evidence>
<dbReference type="PRINTS" id="PR00989">
    <property type="entry name" value="ADENOKINASE"/>
</dbReference>
<evidence type="ECO:0000256" key="8">
    <source>
        <dbReference type="ARBA" id="ARBA00022777"/>
    </source>
</evidence>
<dbReference type="OrthoDB" id="432447at2759"/>
<dbReference type="GO" id="GO:0005634">
    <property type="term" value="C:nucleus"/>
    <property type="evidence" value="ECO:0007669"/>
    <property type="project" value="TreeGrafter"/>
</dbReference>